<dbReference type="Pfam" id="PF13855">
    <property type="entry name" value="LRR_8"/>
    <property type="match status" value="1"/>
</dbReference>
<evidence type="ECO:0000256" key="8">
    <source>
        <dbReference type="ARBA" id="ARBA00022737"/>
    </source>
</evidence>
<evidence type="ECO:0000256" key="2">
    <source>
        <dbReference type="ARBA" id="ARBA00004236"/>
    </source>
</evidence>
<dbReference type="SMART" id="SM00369">
    <property type="entry name" value="LRR_TYP"/>
    <property type="match status" value="11"/>
</dbReference>
<dbReference type="SMART" id="SM00365">
    <property type="entry name" value="LRR_SD22"/>
    <property type="match status" value="6"/>
</dbReference>
<gene>
    <name evidence="16" type="ORF">CTI12_AA303440</name>
</gene>
<evidence type="ECO:0000256" key="12">
    <source>
        <dbReference type="SAM" id="Phobius"/>
    </source>
</evidence>
<dbReference type="InterPro" id="IPR001611">
    <property type="entry name" value="Leu-rich_rpt"/>
</dbReference>
<keyword evidence="10 12" id="KW-0472">Membrane</keyword>
<name>A0A2U1N2Z9_ARTAN</name>
<evidence type="ECO:0000256" key="7">
    <source>
        <dbReference type="ARBA" id="ARBA00022729"/>
    </source>
</evidence>
<evidence type="ECO:0000256" key="3">
    <source>
        <dbReference type="ARBA" id="ARBA00009592"/>
    </source>
</evidence>
<keyword evidence="6 12" id="KW-0812">Transmembrane</keyword>
<dbReference type="GO" id="GO:0009791">
    <property type="term" value="P:post-embryonic development"/>
    <property type="evidence" value="ECO:0007669"/>
    <property type="project" value="UniProtKB-ARBA"/>
</dbReference>
<dbReference type="Pfam" id="PF08263">
    <property type="entry name" value="LRRNT_2"/>
    <property type="match status" value="1"/>
</dbReference>
<comment type="subcellular location">
    <subcellularLocation>
        <location evidence="2">Cell membrane</location>
    </subcellularLocation>
    <subcellularLocation>
        <location evidence="1">Membrane</location>
        <topology evidence="1">Single-pass membrane protein</topology>
    </subcellularLocation>
</comment>
<keyword evidence="5" id="KW-0433">Leucine-rich repeat</keyword>
<evidence type="ECO:0000313" key="17">
    <source>
        <dbReference type="Proteomes" id="UP000245207"/>
    </source>
</evidence>
<evidence type="ECO:0000256" key="9">
    <source>
        <dbReference type="ARBA" id="ARBA00022989"/>
    </source>
</evidence>
<evidence type="ECO:0000256" key="5">
    <source>
        <dbReference type="ARBA" id="ARBA00022614"/>
    </source>
</evidence>
<keyword evidence="11" id="KW-0325">Glycoprotein</keyword>
<keyword evidence="4" id="KW-1003">Cell membrane</keyword>
<sequence>MASTPMLKLMLSLLLILKSIIIPSFSCPVHQKHALLHFKSSLTATYNSKYSVKFKSLDSWNSTSDCCSWKLVNCSGTGSVTELHLSEVTMIISSDIPSEILTPIFRIRSLELLDISRNLLEGKIPGDGFSNLTKLLHLDMQYNYFNGSIPSQLFQLTNLRYLDMSNNNLEGKLGPELGSFRKLTTLWLSNNGFQGPIPAQLFELESLRDLDLSRNNLGGSLSPEIGKLRNLESLSLDNNFLWGNIPEEIGNLTKLRYFSLYNNSFSGGIPSSIANLTKLDKLDLSQNSLSFEIPTSIGRLTKLTYLGLRSNQLTGPIPSSIGRLTNLTSLDLSSNQFTGPIPSSMQNMSKLEYLRLDDNMLAGEIPTWLFKVRTLKEIYIGGKGSKLIWNNTSQIPEWISSQKELGVLDLSGNKLEGRFPHWLAEMNNISSIILSDNNLSGSIPPRLFISDYLWSLDLSRNNFSGELPESIGNAKSIGYLAVSENHFSGLIPKSISNLKRIFVLDLSRNRFSGDSLPIFRAEYLDLSDNDFSGKIPTNFSKDTEILYLGGNKFSGSLPFNLTKLVKLRVLDLHNSIITGNLQDILPQFPTSLEILILRNTSLNGYIPTNISKCTSLRILDLSGNNLTGSIPQQIANLPRMIRTLNMSASSYSEYGDRIEDLIVNWKNSSRRLGNSPFFVLLDLSDNNISGEIPTSLGNLKALKQLNISHNRISGHIPLSLGNLESIESLDVSHNEISGSIPQSLVQLHELGTLDVSNNMLTGKIPSGGQMDTMNELGFQNNSGLCGIPINIKCSEDIPSSEGRVKEEEDLSRMFWEGTWIGFPIGFFSTFLIMSYLLNFIQLFKICNNCLLNTLKVDQKVFVGHPNQIWPVSYHTETVTSFKSDLFDPLPNWPILVDVHDCIAFKNPLSDAPCILSVICFASTQVEYTDHSGHPHIAFAEAPNEALLPDCRPTFNGAWLAKDKFKGLVLYRPMYCTPIYSRPLVLWRTNTKIGHMELHKDFFCWKGRPAANGSPYVGFSLII</sequence>
<evidence type="ECO:0000259" key="14">
    <source>
        <dbReference type="Pfam" id="PF08263"/>
    </source>
</evidence>
<dbReference type="OrthoDB" id="637646at2759"/>
<dbReference type="Proteomes" id="UP000245207">
    <property type="component" value="Unassembled WGS sequence"/>
</dbReference>
<comment type="similarity">
    <text evidence="3">Belongs to the RLP family.</text>
</comment>
<reference evidence="16 17" key="1">
    <citation type="journal article" date="2018" name="Mol. Plant">
        <title>The genome of Artemisia annua provides insight into the evolution of Asteraceae family and artemisinin biosynthesis.</title>
        <authorList>
            <person name="Shen Q."/>
            <person name="Zhang L."/>
            <person name="Liao Z."/>
            <person name="Wang S."/>
            <person name="Yan T."/>
            <person name="Shi P."/>
            <person name="Liu M."/>
            <person name="Fu X."/>
            <person name="Pan Q."/>
            <person name="Wang Y."/>
            <person name="Lv Z."/>
            <person name="Lu X."/>
            <person name="Zhang F."/>
            <person name="Jiang W."/>
            <person name="Ma Y."/>
            <person name="Chen M."/>
            <person name="Hao X."/>
            <person name="Li L."/>
            <person name="Tang Y."/>
            <person name="Lv G."/>
            <person name="Zhou Y."/>
            <person name="Sun X."/>
            <person name="Brodelius P.E."/>
            <person name="Rose J.K.C."/>
            <person name="Tang K."/>
        </authorList>
    </citation>
    <scope>NUCLEOTIDE SEQUENCE [LARGE SCALE GENOMIC DNA]</scope>
    <source>
        <strain evidence="17">cv. Huhao1</strain>
        <tissue evidence="16">Leaf</tissue>
    </source>
</reference>
<dbReference type="PROSITE" id="PS51450">
    <property type="entry name" value="LRR"/>
    <property type="match status" value="1"/>
</dbReference>
<evidence type="ECO:0000256" key="6">
    <source>
        <dbReference type="ARBA" id="ARBA00022692"/>
    </source>
</evidence>
<feature type="signal peptide" evidence="13">
    <location>
        <begin position="1"/>
        <end position="26"/>
    </location>
</feature>
<dbReference type="FunFam" id="3.80.10.10:FF:000453">
    <property type="entry name" value="Leucine-rich receptor-like protein kinase family protein"/>
    <property type="match status" value="1"/>
</dbReference>
<feature type="transmembrane region" description="Helical" evidence="12">
    <location>
        <begin position="819"/>
        <end position="837"/>
    </location>
</feature>
<evidence type="ECO:0000313" key="16">
    <source>
        <dbReference type="EMBL" id="PWA67873.1"/>
    </source>
</evidence>
<keyword evidence="9 12" id="KW-1133">Transmembrane helix</keyword>
<organism evidence="16 17">
    <name type="scientific">Artemisia annua</name>
    <name type="common">Sweet wormwood</name>
    <dbReference type="NCBI Taxonomy" id="35608"/>
    <lineage>
        <taxon>Eukaryota</taxon>
        <taxon>Viridiplantae</taxon>
        <taxon>Streptophyta</taxon>
        <taxon>Embryophyta</taxon>
        <taxon>Tracheophyta</taxon>
        <taxon>Spermatophyta</taxon>
        <taxon>Magnoliopsida</taxon>
        <taxon>eudicotyledons</taxon>
        <taxon>Gunneridae</taxon>
        <taxon>Pentapetalae</taxon>
        <taxon>asterids</taxon>
        <taxon>campanulids</taxon>
        <taxon>Asterales</taxon>
        <taxon>Asteraceae</taxon>
        <taxon>Asteroideae</taxon>
        <taxon>Anthemideae</taxon>
        <taxon>Artemisiinae</taxon>
        <taxon>Artemisia</taxon>
    </lineage>
</organism>
<dbReference type="InterPro" id="IPR032675">
    <property type="entry name" value="LRR_dom_sf"/>
</dbReference>
<dbReference type="AlphaFoldDB" id="A0A2U1N2Z9"/>
<dbReference type="PANTHER" id="PTHR48060:SF22">
    <property type="entry name" value="INACTIVE LRR RECEPTOR-LIKE SERINE_THREONINE-PROTEIN KINASE BIR2"/>
    <property type="match status" value="1"/>
</dbReference>
<dbReference type="InterPro" id="IPR003591">
    <property type="entry name" value="Leu-rich_rpt_typical-subtyp"/>
</dbReference>
<dbReference type="Gene3D" id="3.80.10.10">
    <property type="entry name" value="Ribonuclease Inhibitor"/>
    <property type="match status" value="6"/>
</dbReference>
<feature type="domain" description="Leucine-rich repeat-containing N-terminal plant-type" evidence="14">
    <location>
        <begin position="31"/>
        <end position="75"/>
    </location>
</feature>
<evidence type="ECO:0000256" key="10">
    <source>
        <dbReference type="ARBA" id="ARBA00023136"/>
    </source>
</evidence>
<protein>
    <submittedName>
        <fullName evidence="16">Leucine-rich repeat-containing protein</fullName>
    </submittedName>
</protein>
<dbReference type="STRING" id="35608.A0A2U1N2Z9"/>
<dbReference type="GO" id="GO:0051707">
    <property type="term" value="P:response to other organism"/>
    <property type="evidence" value="ECO:0007669"/>
    <property type="project" value="UniProtKB-ARBA"/>
</dbReference>
<proteinExistence type="inferred from homology"/>
<dbReference type="PANTHER" id="PTHR48060">
    <property type="entry name" value="DNA DAMAGE-REPAIR/TOLERATION PROTEIN DRT100"/>
    <property type="match status" value="1"/>
</dbReference>
<dbReference type="Pfam" id="PF23598">
    <property type="entry name" value="LRR_14"/>
    <property type="match status" value="1"/>
</dbReference>
<evidence type="ECO:0000256" key="1">
    <source>
        <dbReference type="ARBA" id="ARBA00004167"/>
    </source>
</evidence>
<accession>A0A2U1N2Z9</accession>
<dbReference type="SUPFAM" id="SSF52058">
    <property type="entry name" value="L domain-like"/>
    <property type="match status" value="2"/>
</dbReference>
<evidence type="ECO:0000259" key="15">
    <source>
        <dbReference type="Pfam" id="PF23598"/>
    </source>
</evidence>
<dbReference type="GO" id="GO:0006952">
    <property type="term" value="P:defense response"/>
    <property type="evidence" value="ECO:0007669"/>
    <property type="project" value="UniProtKB-ARBA"/>
</dbReference>
<dbReference type="FunFam" id="3.80.10.10:FF:000383">
    <property type="entry name" value="Leucine-rich repeat receptor protein kinase EMS1"/>
    <property type="match status" value="1"/>
</dbReference>
<dbReference type="FunFam" id="3.80.10.10:FF:000095">
    <property type="entry name" value="LRR receptor-like serine/threonine-protein kinase GSO1"/>
    <property type="match status" value="1"/>
</dbReference>
<dbReference type="InterPro" id="IPR053211">
    <property type="entry name" value="DNA_repair-toleration"/>
</dbReference>
<dbReference type="InterPro" id="IPR013210">
    <property type="entry name" value="LRR_N_plant-typ"/>
</dbReference>
<keyword evidence="8" id="KW-0677">Repeat</keyword>
<dbReference type="PRINTS" id="PR00019">
    <property type="entry name" value="LEURICHRPT"/>
</dbReference>
<keyword evidence="7 13" id="KW-0732">Signal</keyword>
<keyword evidence="17" id="KW-1185">Reference proteome</keyword>
<dbReference type="Pfam" id="PF00560">
    <property type="entry name" value="LRR_1"/>
    <property type="match status" value="8"/>
</dbReference>
<dbReference type="SUPFAM" id="SSF52047">
    <property type="entry name" value="RNI-like"/>
    <property type="match status" value="1"/>
</dbReference>
<dbReference type="GO" id="GO:0005886">
    <property type="term" value="C:plasma membrane"/>
    <property type="evidence" value="ECO:0007669"/>
    <property type="project" value="UniProtKB-SubCell"/>
</dbReference>
<dbReference type="InterPro" id="IPR055414">
    <property type="entry name" value="LRR_R13L4/SHOC2-like"/>
</dbReference>
<dbReference type="EMBL" id="PKPP01003748">
    <property type="protein sequence ID" value="PWA67873.1"/>
    <property type="molecule type" value="Genomic_DNA"/>
</dbReference>
<evidence type="ECO:0000256" key="11">
    <source>
        <dbReference type="ARBA" id="ARBA00023180"/>
    </source>
</evidence>
<feature type="domain" description="Disease resistance R13L4/SHOC-2-like LRR" evidence="15">
    <location>
        <begin position="247"/>
        <end position="426"/>
    </location>
</feature>
<comment type="caution">
    <text evidence="16">The sequence shown here is derived from an EMBL/GenBank/DDBJ whole genome shotgun (WGS) entry which is preliminary data.</text>
</comment>
<evidence type="ECO:0000256" key="4">
    <source>
        <dbReference type="ARBA" id="ARBA00022475"/>
    </source>
</evidence>
<feature type="chain" id="PRO_5015402059" evidence="13">
    <location>
        <begin position="27"/>
        <end position="1022"/>
    </location>
</feature>
<dbReference type="FunFam" id="3.80.10.10:FF:000213">
    <property type="entry name" value="Tyrosine-sulfated glycopeptide receptor 1"/>
    <property type="match status" value="1"/>
</dbReference>
<evidence type="ECO:0000256" key="13">
    <source>
        <dbReference type="SAM" id="SignalP"/>
    </source>
</evidence>